<comment type="catalytic activity">
    <reaction evidence="1 10">
        <text>UDP-alpha-D-glucose = UDP-alpha-D-galactose</text>
        <dbReference type="Rhea" id="RHEA:22168"/>
        <dbReference type="ChEBI" id="CHEBI:58885"/>
        <dbReference type="ChEBI" id="CHEBI:66914"/>
        <dbReference type="EC" id="5.1.3.2"/>
    </reaction>
</comment>
<evidence type="ECO:0000256" key="8">
    <source>
        <dbReference type="ARBA" id="ARBA00023235"/>
    </source>
</evidence>
<evidence type="ECO:0000259" key="11">
    <source>
        <dbReference type="Pfam" id="PF01370"/>
    </source>
</evidence>
<dbReference type="SUPFAM" id="SSF51735">
    <property type="entry name" value="NAD(P)-binding Rossmann-fold domains"/>
    <property type="match status" value="1"/>
</dbReference>
<evidence type="ECO:0000256" key="2">
    <source>
        <dbReference type="ARBA" id="ARBA00001911"/>
    </source>
</evidence>
<comment type="cofactor">
    <cofactor evidence="2 10">
        <name>NAD(+)</name>
        <dbReference type="ChEBI" id="CHEBI:57540"/>
    </cofactor>
</comment>
<evidence type="ECO:0000256" key="6">
    <source>
        <dbReference type="ARBA" id="ARBA00018569"/>
    </source>
</evidence>
<protein>
    <recommendedName>
        <fullName evidence="6 10">UDP-glucose 4-epimerase</fullName>
        <ecNumber evidence="5 10">5.1.3.2</ecNumber>
    </recommendedName>
</protein>
<dbReference type="PANTHER" id="PTHR43725">
    <property type="entry name" value="UDP-GLUCOSE 4-EPIMERASE"/>
    <property type="match status" value="1"/>
</dbReference>
<organism evidence="12 13">
    <name type="scientific">Roseomonas populi</name>
    <dbReference type="NCBI Taxonomy" id="3121582"/>
    <lineage>
        <taxon>Bacteria</taxon>
        <taxon>Pseudomonadati</taxon>
        <taxon>Pseudomonadota</taxon>
        <taxon>Alphaproteobacteria</taxon>
        <taxon>Acetobacterales</taxon>
        <taxon>Roseomonadaceae</taxon>
        <taxon>Roseomonas</taxon>
    </lineage>
</organism>
<dbReference type="PANTHER" id="PTHR43725:SF53">
    <property type="entry name" value="UDP-ARABINOSE 4-EPIMERASE 1"/>
    <property type="match status" value="1"/>
</dbReference>
<sequence length="338" mass="36184">MARYLVTGGAGYVGSHVVLALLERGDDVVVLDNLRQGHRGAVSPGAELVVGDLADHKTVREVLDGWRFDGVLHFAALSLVGESMREPMRYIAENLGNTMWLADAAVRAGVRRFVLSSTAALFGMPTRIPIDEEELLGPVSAYGESKLMAERGLEWADRIHGLRSASLRYFNAAGADPGGLLGEDHSPETHLIPNAVNAVLGLGPPLTVFGTDYDTPDGTAIRDYVHVADLADAHVRVLDKLVDGPSCRYNVGSGKGASVMEVIAAVERAAGRPVPHTLGPRREGDPPVLVASNERLRRETGWTPRLGALDDIVGTAYAWRSRNPQGYKGMAVQEVVSA</sequence>
<dbReference type="InterPro" id="IPR005886">
    <property type="entry name" value="UDP_G4E"/>
</dbReference>
<evidence type="ECO:0000313" key="12">
    <source>
        <dbReference type="EMBL" id="MCR0982460.1"/>
    </source>
</evidence>
<dbReference type="Pfam" id="PF01370">
    <property type="entry name" value="Epimerase"/>
    <property type="match status" value="1"/>
</dbReference>
<dbReference type="EMBL" id="JANJOU010000007">
    <property type="protein sequence ID" value="MCR0982460.1"/>
    <property type="molecule type" value="Genomic_DNA"/>
</dbReference>
<evidence type="ECO:0000256" key="4">
    <source>
        <dbReference type="ARBA" id="ARBA00007637"/>
    </source>
</evidence>
<dbReference type="EC" id="5.1.3.2" evidence="5 10"/>
<keyword evidence="8 10" id="KW-0413">Isomerase</keyword>
<comment type="pathway">
    <text evidence="3 10">Carbohydrate metabolism; galactose metabolism.</text>
</comment>
<evidence type="ECO:0000256" key="10">
    <source>
        <dbReference type="RuleBase" id="RU366046"/>
    </source>
</evidence>
<feature type="domain" description="NAD-dependent epimerase/dehydratase" evidence="11">
    <location>
        <begin position="5"/>
        <end position="252"/>
    </location>
</feature>
<evidence type="ECO:0000256" key="3">
    <source>
        <dbReference type="ARBA" id="ARBA00004947"/>
    </source>
</evidence>
<evidence type="ECO:0000256" key="7">
    <source>
        <dbReference type="ARBA" id="ARBA00023027"/>
    </source>
</evidence>
<keyword evidence="7 10" id="KW-0520">NAD</keyword>
<evidence type="ECO:0000256" key="5">
    <source>
        <dbReference type="ARBA" id="ARBA00013189"/>
    </source>
</evidence>
<comment type="caution">
    <text evidence="12">The sequence shown here is derived from an EMBL/GenBank/DDBJ whole genome shotgun (WGS) entry which is preliminary data.</text>
</comment>
<dbReference type="Gene3D" id="3.90.25.10">
    <property type="entry name" value="UDP-galactose 4-epimerase, domain 1"/>
    <property type="match status" value="1"/>
</dbReference>
<evidence type="ECO:0000256" key="9">
    <source>
        <dbReference type="ARBA" id="ARBA00023277"/>
    </source>
</evidence>
<accession>A0ABT1X2X6</accession>
<dbReference type="Proteomes" id="UP001524642">
    <property type="component" value="Unassembled WGS sequence"/>
</dbReference>
<keyword evidence="13" id="KW-1185">Reference proteome</keyword>
<dbReference type="InterPro" id="IPR036291">
    <property type="entry name" value="NAD(P)-bd_dom_sf"/>
</dbReference>
<dbReference type="GO" id="GO:0003978">
    <property type="term" value="F:UDP-glucose 4-epimerase activity"/>
    <property type="evidence" value="ECO:0007669"/>
    <property type="project" value="UniProtKB-EC"/>
</dbReference>
<evidence type="ECO:0000256" key="1">
    <source>
        <dbReference type="ARBA" id="ARBA00000083"/>
    </source>
</evidence>
<comment type="subunit">
    <text evidence="10">Homodimer.</text>
</comment>
<dbReference type="InterPro" id="IPR001509">
    <property type="entry name" value="Epimerase_deHydtase"/>
</dbReference>
<evidence type="ECO:0000313" key="13">
    <source>
        <dbReference type="Proteomes" id="UP001524642"/>
    </source>
</evidence>
<dbReference type="Gene3D" id="3.40.50.720">
    <property type="entry name" value="NAD(P)-binding Rossmann-like Domain"/>
    <property type="match status" value="1"/>
</dbReference>
<dbReference type="NCBIfam" id="TIGR01179">
    <property type="entry name" value="galE"/>
    <property type="match status" value="1"/>
</dbReference>
<reference evidence="12 13" key="1">
    <citation type="submission" date="2022-06" db="EMBL/GenBank/DDBJ databases">
        <title>Roseomonas CN29.</title>
        <authorList>
            <person name="Cheng Y."/>
            <person name="He X."/>
        </authorList>
    </citation>
    <scope>NUCLEOTIDE SEQUENCE [LARGE SCALE GENOMIC DNA]</scope>
    <source>
        <strain evidence="12 13">CN29</strain>
    </source>
</reference>
<proteinExistence type="inferred from homology"/>
<dbReference type="CDD" id="cd05247">
    <property type="entry name" value="UDP_G4E_1_SDR_e"/>
    <property type="match status" value="1"/>
</dbReference>
<gene>
    <name evidence="12" type="primary">galE</name>
    <name evidence="12" type="ORF">NRP21_10400</name>
</gene>
<dbReference type="RefSeq" id="WP_257716128.1">
    <property type="nucleotide sequence ID" value="NZ_JANJOU010000007.1"/>
</dbReference>
<name>A0ABT1X2X6_9PROT</name>
<keyword evidence="9 10" id="KW-0119">Carbohydrate metabolism</keyword>
<comment type="similarity">
    <text evidence="4 10">Belongs to the NAD(P)-dependent epimerase/dehydratase family.</text>
</comment>